<dbReference type="EMBL" id="CAADRA010005603">
    <property type="protein sequence ID" value="VFT91663.1"/>
    <property type="molecule type" value="Genomic_DNA"/>
</dbReference>
<reference evidence="3 4" key="1">
    <citation type="submission" date="2019-03" db="EMBL/GenBank/DDBJ databases">
        <authorList>
            <person name="Gaulin E."/>
            <person name="Dumas B."/>
        </authorList>
    </citation>
    <scope>NUCLEOTIDE SEQUENCE [LARGE SCALE GENOMIC DNA]</scope>
    <source>
        <strain evidence="3">CBS 568.67</strain>
    </source>
</reference>
<dbReference type="OrthoDB" id="244107at2759"/>
<evidence type="ECO:0000313" key="3">
    <source>
        <dbReference type="EMBL" id="VFT91663.1"/>
    </source>
</evidence>
<dbReference type="InterPro" id="IPR036322">
    <property type="entry name" value="WD40_repeat_dom_sf"/>
</dbReference>
<dbReference type="AlphaFoldDB" id="A0A485L2M5"/>
<dbReference type="Pfam" id="PF23411">
    <property type="entry name" value="Beta-prop_Vps41"/>
    <property type="match status" value="1"/>
</dbReference>
<evidence type="ECO:0000313" key="2">
    <source>
        <dbReference type="EMBL" id="KAF0694275.1"/>
    </source>
</evidence>
<evidence type="ECO:0000259" key="1">
    <source>
        <dbReference type="Pfam" id="PF23411"/>
    </source>
</evidence>
<keyword evidence="4" id="KW-1185">Reference proteome</keyword>
<proteinExistence type="predicted"/>
<sequence>MLFFKHTTNVSNCTRNLYRQHIVLCSHDDTVAVDSLLPISSDHFVVIFTSGGEVNIYNFYNAVFSAQLEDGYSSKRERSFACGGISGQLILNKKGWIIDKENTIHEGDSPVHCIRYHEQLIAWANDWGVKVYDTSTDSRVTYIERPQNCPPFELCRAHLVWHTLSTSELTHFVG</sequence>
<dbReference type="SUPFAM" id="SSF50978">
    <property type="entry name" value="WD40 repeat-like"/>
    <property type="match status" value="1"/>
</dbReference>
<gene>
    <name evidence="3" type="primary">Aste57867_14845</name>
    <name evidence="2" type="ORF">As57867_014789</name>
    <name evidence="3" type="ORF">ASTE57867_14845</name>
</gene>
<dbReference type="EMBL" id="VJMH01005582">
    <property type="protein sequence ID" value="KAF0694275.1"/>
    <property type="molecule type" value="Genomic_DNA"/>
</dbReference>
<feature type="domain" description="Vps41 beta-propeller" evidence="1">
    <location>
        <begin position="40"/>
        <end position="162"/>
    </location>
</feature>
<evidence type="ECO:0000313" key="4">
    <source>
        <dbReference type="Proteomes" id="UP000332933"/>
    </source>
</evidence>
<dbReference type="Proteomes" id="UP000332933">
    <property type="component" value="Unassembled WGS sequence"/>
</dbReference>
<protein>
    <submittedName>
        <fullName evidence="3">Aste57867_14845 protein</fullName>
    </submittedName>
</protein>
<dbReference type="InterPro" id="IPR057780">
    <property type="entry name" value="Beta-prop_Vps41"/>
</dbReference>
<accession>A0A485L2M5</accession>
<organism evidence="3 4">
    <name type="scientific">Aphanomyces stellatus</name>
    <dbReference type="NCBI Taxonomy" id="120398"/>
    <lineage>
        <taxon>Eukaryota</taxon>
        <taxon>Sar</taxon>
        <taxon>Stramenopiles</taxon>
        <taxon>Oomycota</taxon>
        <taxon>Saprolegniomycetes</taxon>
        <taxon>Saprolegniales</taxon>
        <taxon>Verrucalvaceae</taxon>
        <taxon>Aphanomyces</taxon>
    </lineage>
</organism>
<reference evidence="2" key="2">
    <citation type="submission" date="2019-06" db="EMBL/GenBank/DDBJ databases">
        <title>Genomics analysis of Aphanomyces spp. identifies a new class of oomycete effector associated with host adaptation.</title>
        <authorList>
            <person name="Gaulin E."/>
        </authorList>
    </citation>
    <scope>NUCLEOTIDE SEQUENCE</scope>
    <source>
        <strain evidence="2">CBS 578.67</strain>
    </source>
</reference>
<name>A0A485L2M5_9STRA</name>